<comment type="caution">
    <text evidence="4">The sequence shown here is derived from an EMBL/GenBank/DDBJ whole genome shotgun (WGS) entry which is preliminary data.</text>
</comment>
<dbReference type="InterPro" id="IPR047057">
    <property type="entry name" value="MerR_fam"/>
</dbReference>
<dbReference type="Pfam" id="PF13411">
    <property type="entry name" value="MerR_1"/>
    <property type="match status" value="2"/>
</dbReference>
<dbReference type="PROSITE" id="PS50937">
    <property type="entry name" value="HTH_MERR_2"/>
    <property type="match status" value="2"/>
</dbReference>
<dbReference type="GO" id="GO:0003677">
    <property type="term" value="F:DNA binding"/>
    <property type="evidence" value="ECO:0007669"/>
    <property type="project" value="UniProtKB-KW"/>
</dbReference>
<feature type="domain" description="HTH merR-type" evidence="3">
    <location>
        <begin position="4"/>
        <end position="57"/>
    </location>
</feature>
<evidence type="ECO:0000256" key="2">
    <source>
        <dbReference type="SAM" id="MobiDB-lite"/>
    </source>
</evidence>
<evidence type="ECO:0000313" key="5">
    <source>
        <dbReference type="Proteomes" id="UP000028058"/>
    </source>
</evidence>
<dbReference type="RefSeq" id="WP_043464195.1">
    <property type="nucleotide sequence ID" value="NZ_CP134822.1"/>
</dbReference>
<dbReference type="SMART" id="SM00422">
    <property type="entry name" value="HTH_MERR"/>
    <property type="match status" value="2"/>
</dbReference>
<feature type="region of interest" description="Disordered" evidence="2">
    <location>
        <begin position="113"/>
        <end position="145"/>
    </location>
</feature>
<dbReference type="GO" id="GO:0003700">
    <property type="term" value="F:DNA-binding transcription factor activity"/>
    <property type="evidence" value="ECO:0007669"/>
    <property type="project" value="InterPro"/>
</dbReference>
<dbReference type="SUPFAM" id="SSF46955">
    <property type="entry name" value="Putative DNA-binding domain"/>
    <property type="match status" value="2"/>
</dbReference>
<organism evidence="4 5">
    <name type="scientific">Streptomyces xinghaiensis</name>
    <dbReference type="NCBI Taxonomy" id="1038928"/>
    <lineage>
        <taxon>Bacteria</taxon>
        <taxon>Bacillati</taxon>
        <taxon>Actinomycetota</taxon>
        <taxon>Actinomycetes</taxon>
        <taxon>Kitasatosporales</taxon>
        <taxon>Streptomycetaceae</taxon>
        <taxon>Streptomyces</taxon>
    </lineage>
</organism>
<evidence type="ECO:0000313" key="4">
    <source>
        <dbReference type="EMBL" id="RKM92871.1"/>
    </source>
</evidence>
<dbReference type="AlphaFoldDB" id="A0A420UYH9"/>
<dbReference type="InterPro" id="IPR009061">
    <property type="entry name" value="DNA-bd_dom_put_sf"/>
</dbReference>
<dbReference type="OrthoDB" id="3826383at2"/>
<evidence type="ECO:0000259" key="3">
    <source>
        <dbReference type="PROSITE" id="PS50937"/>
    </source>
</evidence>
<protein>
    <submittedName>
        <fullName evidence="4">MerR family transcriptional regulator</fullName>
    </submittedName>
</protein>
<sequence length="265" mass="28362">MGDRLRARDLARSAGLSVQQIRTYVETGVLPAVERTAGGHRVFTGAHAEALTVARELAVGHGWATTRVVMRAVHDGDLVAALAAVDASHARLDRERGELAAVREALETLLTGRSGRSGRVNPPGGAECSGDAGPGGGTEHAARRDAARHGLRIGEVARAVGVSPPVLRLWEAHGLLRPEREPSTGYRLYDSSELRTAHIVALLRRGSHPLPAIGAVLDELRTTGSPDRVLRELTHRMRDLHRTSLRRLAASAALHGYLRSLGHTV</sequence>
<keyword evidence="5" id="KW-1185">Reference proteome</keyword>
<reference evidence="4 5" key="1">
    <citation type="journal article" date="2014" name="Genome Announc.">
        <title>Draft Genome Sequence of Streptomyces fradiae ATCC 19609, a Strain Highly Sensitive to Antibiotics.</title>
        <authorList>
            <person name="Bekker O.B."/>
            <person name="Klimina K.M."/>
            <person name="Vatlin A.A."/>
            <person name="Zakharevich N.V."/>
            <person name="Kasianov A.S."/>
            <person name="Danilenko V.N."/>
        </authorList>
    </citation>
    <scope>NUCLEOTIDE SEQUENCE [LARGE SCALE GENOMIC DNA]</scope>
    <source>
        <strain evidence="4 5">ATCC 19609</strain>
    </source>
</reference>
<evidence type="ECO:0000256" key="1">
    <source>
        <dbReference type="ARBA" id="ARBA00023125"/>
    </source>
</evidence>
<keyword evidence="1" id="KW-0238">DNA-binding</keyword>
<proteinExistence type="predicted"/>
<dbReference type="EMBL" id="JNAD02000012">
    <property type="protein sequence ID" value="RKM92871.1"/>
    <property type="molecule type" value="Genomic_DNA"/>
</dbReference>
<name>A0A420UYH9_9ACTN</name>
<dbReference type="PROSITE" id="PS00552">
    <property type="entry name" value="HTH_MERR_1"/>
    <property type="match status" value="1"/>
</dbReference>
<dbReference type="Proteomes" id="UP000028058">
    <property type="component" value="Unassembled WGS sequence"/>
</dbReference>
<feature type="domain" description="HTH merR-type" evidence="3">
    <location>
        <begin position="150"/>
        <end position="219"/>
    </location>
</feature>
<dbReference type="PANTHER" id="PTHR30204">
    <property type="entry name" value="REDOX-CYCLING DRUG-SENSING TRANSCRIPTIONAL ACTIVATOR SOXR"/>
    <property type="match status" value="1"/>
</dbReference>
<accession>A0A420UYH9</accession>
<dbReference type="PANTHER" id="PTHR30204:SF93">
    <property type="entry name" value="HTH MERR-TYPE DOMAIN-CONTAINING PROTEIN"/>
    <property type="match status" value="1"/>
</dbReference>
<gene>
    <name evidence="4" type="ORF">SFRA_023475</name>
</gene>
<dbReference type="Gene3D" id="1.10.1660.10">
    <property type="match status" value="2"/>
</dbReference>
<dbReference type="InterPro" id="IPR000551">
    <property type="entry name" value="MerR-type_HTH_dom"/>
</dbReference>